<reference evidence="2 3" key="1">
    <citation type="journal article" date="2014" name="Agronomy (Basel)">
        <title>A Draft Genome Sequence for Ensete ventricosum, the Drought-Tolerant Tree Against Hunger.</title>
        <authorList>
            <person name="Harrison J."/>
            <person name="Moore K.A."/>
            <person name="Paszkiewicz K."/>
            <person name="Jones T."/>
            <person name="Grant M."/>
            <person name="Ambacheew D."/>
            <person name="Muzemil S."/>
            <person name="Studholme D.J."/>
        </authorList>
    </citation>
    <scope>NUCLEOTIDE SEQUENCE [LARGE SCALE GENOMIC DNA]</scope>
</reference>
<protein>
    <submittedName>
        <fullName evidence="2">Uncharacterized protein</fullName>
    </submittedName>
</protein>
<dbReference type="AlphaFoldDB" id="A0A426Y6U9"/>
<sequence>MPWLSCCIGSLKYSTTSLDPAQTMNRLPERSLVNFFSPRFPVNVLLYSLKNSSCFHMGVTDYIIDDDVVQQIYDVISLEWCKCLRRYNTATADVRGSYPVPAEAKLTPVTRSLGPRLVPRWEVALDDGEEDVVVTRIDDGVPEGDDGRHCSCRAVGRLGPCEVKPEEEEDEDGGRDGSHMP</sequence>
<name>A0A426Y6U9_ENSVE</name>
<gene>
    <name evidence="2" type="ORF">B296_00053715</name>
</gene>
<evidence type="ECO:0000313" key="3">
    <source>
        <dbReference type="Proteomes" id="UP000287651"/>
    </source>
</evidence>
<evidence type="ECO:0000313" key="2">
    <source>
        <dbReference type="EMBL" id="RRT47486.1"/>
    </source>
</evidence>
<evidence type="ECO:0000256" key="1">
    <source>
        <dbReference type="SAM" id="MobiDB-lite"/>
    </source>
</evidence>
<organism evidence="2 3">
    <name type="scientific">Ensete ventricosum</name>
    <name type="common">Abyssinian banana</name>
    <name type="synonym">Musa ensete</name>
    <dbReference type="NCBI Taxonomy" id="4639"/>
    <lineage>
        <taxon>Eukaryota</taxon>
        <taxon>Viridiplantae</taxon>
        <taxon>Streptophyta</taxon>
        <taxon>Embryophyta</taxon>
        <taxon>Tracheophyta</taxon>
        <taxon>Spermatophyta</taxon>
        <taxon>Magnoliopsida</taxon>
        <taxon>Liliopsida</taxon>
        <taxon>Zingiberales</taxon>
        <taxon>Musaceae</taxon>
        <taxon>Ensete</taxon>
    </lineage>
</organism>
<feature type="region of interest" description="Disordered" evidence="1">
    <location>
        <begin position="161"/>
        <end position="181"/>
    </location>
</feature>
<accession>A0A426Y6U9</accession>
<comment type="caution">
    <text evidence="2">The sequence shown here is derived from an EMBL/GenBank/DDBJ whole genome shotgun (WGS) entry which is preliminary data.</text>
</comment>
<proteinExistence type="predicted"/>
<dbReference type="EMBL" id="AMZH03014529">
    <property type="protein sequence ID" value="RRT47486.1"/>
    <property type="molecule type" value="Genomic_DNA"/>
</dbReference>
<dbReference type="Proteomes" id="UP000287651">
    <property type="component" value="Unassembled WGS sequence"/>
</dbReference>